<dbReference type="Proteomes" id="UP000247978">
    <property type="component" value="Unassembled WGS sequence"/>
</dbReference>
<name>A0A2V3WAT7_9BACI</name>
<reference evidence="2 3" key="1">
    <citation type="submission" date="2018-05" db="EMBL/GenBank/DDBJ databases">
        <title>Genomic Encyclopedia of Type Strains, Phase IV (KMG-IV): sequencing the most valuable type-strain genomes for metagenomic binning, comparative biology and taxonomic classification.</title>
        <authorList>
            <person name="Goeker M."/>
        </authorList>
    </citation>
    <scope>NUCLEOTIDE SEQUENCE [LARGE SCALE GENOMIC DNA]</scope>
    <source>
        <strain evidence="2 3">DSM 28556</strain>
    </source>
</reference>
<evidence type="ECO:0008006" key="4">
    <source>
        <dbReference type="Google" id="ProtNLM"/>
    </source>
</evidence>
<feature type="transmembrane region" description="Helical" evidence="1">
    <location>
        <begin position="73"/>
        <end position="95"/>
    </location>
</feature>
<keyword evidence="1" id="KW-0812">Transmembrane</keyword>
<feature type="transmembrane region" description="Helical" evidence="1">
    <location>
        <begin position="16"/>
        <end position="33"/>
    </location>
</feature>
<dbReference type="RefSeq" id="WP_110394005.1">
    <property type="nucleotide sequence ID" value="NZ_JADIJL010000013.1"/>
</dbReference>
<evidence type="ECO:0000313" key="2">
    <source>
        <dbReference type="EMBL" id="PXW89265.1"/>
    </source>
</evidence>
<protein>
    <recommendedName>
        <fullName evidence="4">YesK-like protein</fullName>
    </recommendedName>
</protein>
<proteinExistence type="predicted"/>
<gene>
    <name evidence="2" type="ORF">DFR56_10241</name>
</gene>
<keyword evidence="3" id="KW-1185">Reference proteome</keyword>
<evidence type="ECO:0000256" key="1">
    <source>
        <dbReference type="SAM" id="Phobius"/>
    </source>
</evidence>
<evidence type="ECO:0000313" key="3">
    <source>
        <dbReference type="Proteomes" id="UP000247978"/>
    </source>
</evidence>
<sequence length="105" mass="12445">MINFHQLEVLGFTKEYQYIVILFITIFFLSFIIKPIVMLVIHKQYFFVLTYTVSSLLLIIIAFIIAYFTNELIVIKTAFQVVILFGICFAIFIMYKLIKRQMKSV</sequence>
<comment type="caution">
    <text evidence="2">The sequence shown here is derived from an EMBL/GenBank/DDBJ whole genome shotgun (WGS) entry which is preliminary data.</text>
</comment>
<organism evidence="2 3">
    <name type="scientific">Pseudogracilibacillus auburnensis</name>
    <dbReference type="NCBI Taxonomy" id="1494959"/>
    <lineage>
        <taxon>Bacteria</taxon>
        <taxon>Bacillati</taxon>
        <taxon>Bacillota</taxon>
        <taxon>Bacilli</taxon>
        <taxon>Bacillales</taxon>
        <taxon>Bacillaceae</taxon>
        <taxon>Pseudogracilibacillus</taxon>
    </lineage>
</organism>
<dbReference type="EMBL" id="QJJQ01000002">
    <property type="protein sequence ID" value="PXW89265.1"/>
    <property type="molecule type" value="Genomic_DNA"/>
</dbReference>
<dbReference type="AlphaFoldDB" id="A0A2V3WAT7"/>
<keyword evidence="1" id="KW-0472">Membrane</keyword>
<feature type="transmembrane region" description="Helical" evidence="1">
    <location>
        <begin position="45"/>
        <end position="67"/>
    </location>
</feature>
<accession>A0A2V3WAT7</accession>
<keyword evidence="1" id="KW-1133">Transmembrane helix</keyword>